<feature type="region of interest" description="Disordered" evidence="1">
    <location>
        <begin position="1"/>
        <end position="85"/>
    </location>
</feature>
<comment type="caution">
    <text evidence="2">The sequence shown here is derived from an EMBL/GenBank/DDBJ whole genome shotgun (WGS) entry which is preliminary data.</text>
</comment>
<feature type="region of interest" description="Disordered" evidence="1">
    <location>
        <begin position="194"/>
        <end position="261"/>
    </location>
</feature>
<dbReference type="Proteomes" id="UP000276232">
    <property type="component" value="Unassembled WGS sequence"/>
</dbReference>
<feature type="compositionally biased region" description="Low complexity" evidence="1">
    <location>
        <begin position="19"/>
        <end position="35"/>
    </location>
</feature>
<keyword evidence="3" id="KW-1185">Reference proteome</keyword>
<reference evidence="2 3" key="1">
    <citation type="journal article" date="2015" name="Stand. Genomic Sci.">
        <title>Genomic Encyclopedia of Bacterial and Archaeal Type Strains, Phase III: the genomes of soil and plant-associated and newly described type strains.</title>
        <authorList>
            <person name="Whitman W.B."/>
            <person name="Woyke T."/>
            <person name="Klenk H.P."/>
            <person name="Zhou Y."/>
            <person name="Lilburn T.G."/>
            <person name="Beck B.J."/>
            <person name="De Vos P."/>
            <person name="Vandamme P."/>
            <person name="Eisen J.A."/>
            <person name="Garrity G."/>
            <person name="Hugenholtz P."/>
            <person name="Kyrpides N.C."/>
        </authorList>
    </citation>
    <scope>NUCLEOTIDE SEQUENCE [LARGE SCALE GENOMIC DNA]</scope>
    <source>
        <strain evidence="2 3">CECT 7306</strain>
    </source>
</reference>
<dbReference type="InParanoid" id="A0A3N1G9S1"/>
<evidence type="ECO:0000313" key="3">
    <source>
        <dbReference type="Proteomes" id="UP000276232"/>
    </source>
</evidence>
<protein>
    <recommendedName>
        <fullName evidence="4">Late embryogenesis abundant protein</fullName>
    </recommendedName>
</protein>
<evidence type="ECO:0008006" key="4">
    <source>
        <dbReference type="Google" id="ProtNLM"/>
    </source>
</evidence>
<dbReference type="OrthoDB" id="4578793at2"/>
<organism evidence="2 3">
    <name type="scientific">Pseudokineococcus lusitanus</name>
    <dbReference type="NCBI Taxonomy" id="763993"/>
    <lineage>
        <taxon>Bacteria</taxon>
        <taxon>Bacillati</taxon>
        <taxon>Actinomycetota</taxon>
        <taxon>Actinomycetes</taxon>
        <taxon>Kineosporiales</taxon>
        <taxon>Kineosporiaceae</taxon>
        <taxon>Pseudokineococcus</taxon>
    </lineage>
</organism>
<dbReference type="RefSeq" id="WP_123380990.1">
    <property type="nucleotide sequence ID" value="NZ_RJKN01000008.1"/>
</dbReference>
<evidence type="ECO:0000313" key="2">
    <source>
        <dbReference type="EMBL" id="ROP26985.1"/>
    </source>
</evidence>
<feature type="compositionally biased region" description="Low complexity" evidence="1">
    <location>
        <begin position="200"/>
        <end position="244"/>
    </location>
</feature>
<evidence type="ECO:0000256" key="1">
    <source>
        <dbReference type="SAM" id="MobiDB-lite"/>
    </source>
</evidence>
<gene>
    <name evidence="2" type="ORF">EDC03_2913</name>
</gene>
<accession>A0A3N1G9S1</accession>
<dbReference type="EMBL" id="RJKN01000008">
    <property type="protein sequence ID" value="ROP26985.1"/>
    <property type="molecule type" value="Genomic_DNA"/>
</dbReference>
<proteinExistence type="predicted"/>
<sequence>MSHDSTDPSAAHRAPDPRTGSTGSTGSDASATASAARDEAQQRAGQVAGTAKDAGSQVAGTAKDAGREVAGTAQAKAADVKDEAAAQAKDLYREGRSQLTQHAGEQQQRAAQGLRAVTTELRGMVDGTDQQGPVTDLARQAADRVDEAARWLGDRDTDGLLRDVRSFAARRPGAFLALAAGAGLLAGRLARGLKDASDDSSSSTTAGTSTGTGTTAAPTYGTAAVGTTTATGAAGTTTTPGAPTLPSLADTTSADVHRGVL</sequence>
<dbReference type="AlphaFoldDB" id="A0A3N1G9S1"/>
<name>A0A3N1G9S1_9ACTN</name>